<evidence type="ECO:0000313" key="4">
    <source>
        <dbReference type="Proteomes" id="UP000262142"/>
    </source>
</evidence>
<dbReference type="EMBL" id="UNSC01000004">
    <property type="protein sequence ID" value="SZD72958.1"/>
    <property type="molecule type" value="Genomic_DNA"/>
</dbReference>
<evidence type="ECO:0000256" key="1">
    <source>
        <dbReference type="ARBA" id="ARBA00023237"/>
    </source>
</evidence>
<feature type="domain" description="Organic solvent tolerance-like N-terminal" evidence="2">
    <location>
        <begin position="23"/>
        <end position="176"/>
    </location>
</feature>
<evidence type="ECO:0000259" key="2">
    <source>
        <dbReference type="Pfam" id="PF13100"/>
    </source>
</evidence>
<protein>
    <submittedName>
        <fullName evidence="3">Organic solvent tolerance protein OstA</fullName>
    </submittedName>
</protein>
<name>A0A383U0F8_9FLAO</name>
<dbReference type="OrthoDB" id="9805931at2"/>
<reference evidence="3 4" key="1">
    <citation type="submission" date="2018-09" db="EMBL/GenBank/DDBJ databases">
        <authorList>
            <consortium name="Pathogen Informatics"/>
        </authorList>
    </citation>
    <scope>NUCLEOTIDE SEQUENCE [LARGE SCALE GENOMIC DNA]</scope>
    <source>
        <strain evidence="3 4">OH-22767</strain>
    </source>
</reference>
<dbReference type="AlphaFoldDB" id="A0A383U0F8"/>
<keyword evidence="4" id="KW-1185">Reference proteome</keyword>
<keyword evidence="1" id="KW-0998">Cell outer membrane</keyword>
<dbReference type="InterPro" id="IPR050218">
    <property type="entry name" value="LptD"/>
</dbReference>
<keyword evidence="1" id="KW-0472">Membrane</keyword>
<dbReference type="PANTHER" id="PTHR30189:SF1">
    <property type="entry name" value="LPS-ASSEMBLY PROTEIN LPTD"/>
    <property type="match status" value="1"/>
</dbReference>
<dbReference type="GO" id="GO:1990351">
    <property type="term" value="C:transporter complex"/>
    <property type="evidence" value="ECO:0007669"/>
    <property type="project" value="TreeGrafter"/>
</dbReference>
<dbReference type="InterPro" id="IPR005653">
    <property type="entry name" value="OstA-like_N"/>
</dbReference>
<sequence length="518" mass="59036">MRVFILLFLFLSIWVRAQQKQGKIQHIHSDKIEQFRDKYPGQILLSGSVRMEHNGAILEADSILFDEKNNYAKAFSNVHMISSANDLTADQVDYDANLQLAVAEGNVVLRDAEQTLYTDQLNYDRKLNKAYYTTGGTIASNESIINSRSGEYDINKQINSFDSDIVINNKDYLITSKSLKHYSKGKYVEFFDETFIQSKNTPTRFIKTSKGTYYLDEKKAYLENNSSVHSDGKMLQADKLFYNQLTGFGKGEGNVFLNDPNEKRFIKGDYAEAFKELDSAFVTGNALAVRAFEEDSLYLHSDTLMVSKSDSLSLIRAFHQAKFFKTNMQGKADSIVLSESQGKLSFFSDPVIWSGLHQITGDTIHVFINTAQEKLDSIQVRSNAFAISKRDSLSKEEFHQVKSRQMLAIIINEQLDWVQADGNAQSLIYLEEEKKDTLTQALEKNLVGINRSDCATIEAKFKKSDIQIISCLGGANSKIVPPHKFSEIELFLPKFIWREKERFKSWQEIMPTQLKLND</sequence>
<dbReference type="Proteomes" id="UP000262142">
    <property type="component" value="Unassembled WGS sequence"/>
</dbReference>
<dbReference type="Pfam" id="PF13100">
    <property type="entry name" value="OstA_2"/>
    <property type="match status" value="1"/>
</dbReference>
<accession>A0A383U0F8</accession>
<dbReference type="Gene3D" id="2.60.450.10">
    <property type="entry name" value="Lipopolysaccharide (LPS) transport protein A like domain"/>
    <property type="match status" value="2"/>
</dbReference>
<proteinExistence type="predicted"/>
<organism evidence="3 4">
    <name type="scientific">Candidatus Ornithobacterium hominis</name>
    <dbReference type="NCBI Taxonomy" id="2497989"/>
    <lineage>
        <taxon>Bacteria</taxon>
        <taxon>Pseudomonadati</taxon>
        <taxon>Bacteroidota</taxon>
        <taxon>Flavobacteriia</taxon>
        <taxon>Flavobacteriales</taxon>
        <taxon>Weeksellaceae</taxon>
        <taxon>Ornithobacterium</taxon>
    </lineage>
</organism>
<evidence type="ECO:0000313" key="3">
    <source>
        <dbReference type="EMBL" id="SZD72958.1"/>
    </source>
</evidence>
<gene>
    <name evidence="3" type="ORF">SAMEA104719789_01072</name>
</gene>
<dbReference type="RefSeq" id="WP_119059387.1">
    <property type="nucleotide sequence ID" value="NZ_UNSC01000004.1"/>
</dbReference>
<dbReference type="PANTHER" id="PTHR30189">
    <property type="entry name" value="LPS-ASSEMBLY PROTEIN"/>
    <property type="match status" value="1"/>
</dbReference>
<dbReference type="GO" id="GO:0009279">
    <property type="term" value="C:cell outer membrane"/>
    <property type="evidence" value="ECO:0007669"/>
    <property type="project" value="TreeGrafter"/>
</dbReference>